<dbReference type="OrthoDB" id="6058394at2"/>
<dbReference type="EMBL" id="HG322950">
    <property type="protein sequence ID" value="CDF82205.1"/>
    <property type="molecule type" value="Genomic_DNA"/>
</dbReference>
<dbReference type="Pfam" id="PF22491">
    <property type="entry name" value="DUF6988"/>
    <property type="match status" value="1"/>
</dbReference>
<dbReference type="STRING" id="1301098.PKB_0837"/>
<protein>
    <submittedName>
        <fullName evidence="1">Uncharacterized protein</fullName>
    </submittedName>
</protein>
<reference evidence="1 2" key="2">
    <citation type="submission" date="2014-05" db="EMBL/GenBank/DDBJ databases">
        <title>Genome sequence of the 3-chlorobenzoate degrading bacterium Pseudomonas knackmussii B13 shows multiple evidence for horizontal gene transfer.</title>
        <authorList>
            <person name="Miyazaki R."/>
            <person name="Bertelli C."/>
            <person name="Falquet L."/>
            <person name="Robinson-Rechavi M."/>
            <person name="Gharib W."/>
            <person name="Roy S."/>
            <person name="Van der Meer J.R."/>
        </authorList>
    </citation>
    <scope>NUCLEOTIDE SEQUENCE [LARGE SCALE GENOMIC DNA]</scope>
    <source>
        <strain evidence="1 2">B13</strain>
    </source>
</reference>
<dbReference type="AlphaFoldDB" id="A0A024HAV9"/>
<keyword evidence="2" id="KW-1185">Reference proteome</keyword>
<gene>
    <name evidence="1" type="ORF">PKB_0837</name>
</gene>
<reference evidence="1 2" key="1">
    <citation type="submission" date="2013-03" db="EMBL/GenBank/DDBJ databases">
        <authorList>
            <person name="Linke B."/>
        </authorList>
    </citation>
    <scope>NUCLEOTIDE SEQUENCE [LARGE SCALE GENOMIC DNA]</scope>
    <source>
        <strain evidence="1 2">B13</strain>
    </source>
</reference>
<name>A0A024HAV9_PSEKB</name>
<dbReference type="RefSeq" id="WP_043249241.1">
    <property type="nucleotide sequence ID" value="NZ_HG322950.1"/>
</dbReference>
<dbReference type="Proteomes" id="UP000025241">
    <property type="component" value="Chromosome I"/>
</dbReference>
<dbReference type="HOGENOM" id="CLU_102873_0_0_6"/>
<dbReference type="KEGG" id="pkc:PKB_0837"/>
<sequence length="217" mass="24083">MTIELDDVLTRSRELHRAIEAHLNNAVLEDSSRSESSFYMCTLSLEHGAGLRALISQGNAVSATALMRLQYEALVRGIWIEYAANEAQLEKICQPLTLETEQAAKSLPGLDDMLKKLENTPSAPQMAVIQLVDFKRVMLKALNSYVHGGLHPLRRHAEGFPIPLAIEVVRNSNGLATMAGMMMALLTRDPTITQPMRHIQLKFHDCLPQLLYPAAKA</sequence>
<evidence type="ECO:0000313" key="2">
    <source>
        <dbReference type="Proteomes" id="UP000025241"/>
    </source>
</evidence>
<dbReference type="InterPro" id="IPR054257">
    <property type="entry name" value="DUF6988"/>
</dbReference>
<dbReference type="eggNOG" id="ENOG50313IZ">
    <property type="taxonomic scope" value="Bacteria"/>
</dbReference>
<accession>A0A024HAV9</accession>
<organism evidence="1 2">
    <name type="scientific">Pseudomonas knackmussii (strain DSM 6978 / CCUG 54928 / LMG 23759 / B13)</name>
    <dbReference type="NCBI Taxonomy" id="1301098"/>
    <lineage>
        <taxon>Bacteria</taxon>
        <taxon>Pseudomonadati</taxon>
        <taxon>Pseudomonadota</taxon>
        <taxon>Gammaproteobacteria</taxon>
        <taxon>Pseudomonadales</taxon>
        <taxon>Pseudomonadaceae</taxon>
        <taxon>Pseudomonas</taxon>
    </lineage>
</organism>
<evidence type="ECO:0000313" key="1">
    <source>
        <dbReference type="EMBL" id="CDF82205.1"/>
    </source>
</evidence>
<proteinExistence type="predicted"/>